<dbReference type="Gene3D" id="3.40.50.1820">
    <property type="entry name" value="alpha/beta hydrolase"/>
    <property type="match status" value="1"/>
</dbReference>
<evidence type="ECO:0000259" key="2">
    <source>
        <dbReference type="Pfam" id="PF00561"/>
    </source>
</evidence>
<organism evidence="3 4">
    <name type="scientific">Altericroceibacterium spongiae</name>
    <dbReference type="NCBI Taxonomy" id="2320269"/>
    <lineage>
        <taxon>Bacteria</taxon>
        <taxon>Pseudomonadati</taxon>
        <taxon>Pseudomonadota</taxon>
        <taxon>Alphaproteobacteria</taxon>
        <taxon>Sphingomonadales</taxon>
        <taxon>Erythrobacteraceae</taxon>
        <taxon>Altericroceibacterium</taxon>
    </lineage>
</organism>
<dbReference type="PANTHER" id="PTHR43798:SF31">
    <property type="entry name" value="AB HYDROLASE SUPERFAMILY PROTEIN YCLE"/>
    <property type="match status" value="1"/>
</dbReference>
<dbReference type="Pfam" id="PF00561">
    <property type="entry name" value="Abhydrolase_1"/>
    <property type="match status" value="1"/>
</dbReference>
<dbReference type="RefSeq" id="WP_120324506.1">
    <property type="nucleotide sequence ID" value="NZ_RAPF01000004.1"/>
</dbReference>
<keyword evidence="4" id="KW-1185">Reference proteome</keyword>
<sequence length="294" mass="31952">MSETTFTHGTWLSADGLSLSYRDYPGNTDRPPILCIPGLTRNARDFEPVADNFAGEWRVICPDLRGRGLSDYAKDPGSYMPETYVDDIEALLQQLGLEKVVVIGTSLGGIVTMMLAARNPEPLAGVVLNDIGPVIEASGLERISEYVGQGRTFPTWMHAARGLKEISGAAHPDFELSDWLTLTKRLMCLSGNGRITFDYDMKIAETFATPPDSPQIDLWQAYRALSGRPVLALRGELSDLLSETTLARMAREIPGAEIVTVPRVGHTPTLAEPAAQEAIARLLARTLQSAPATS</sequence>
<dbReference type="GO" id="GO:0016020">
    <property type="term" value="C:membrane"/>
    <property type="evidence" value="ECO:0007669"/>
    <property type="project" value="TreeGrafter"/>
</dbReference>
<dbReference type="SUPFAM" id="SSF53474">
    <property type="entry name" value="alpha/beta-Hydrolases"/>
    <property type="match status" value="1"/>
</dbReference>
<dbReference type="PRINTS" id="PR00111">
    <property type="entry name" value="ABHYDROLASE"/>
</dbReference>
<evidence type="ECO:0000256" key="1">
    <source>
        <dbReference type="ARBA" id="ARBA00022801"/>
    </source>
</evidence>
<keyword evidence="1 3" id="KW-0378">Hydrolase</keyword>
<dbReference type="OrthoDB" id="9791366at2"/>
<dbReference type="InterPro" id="IPR050266">
    <property type="entry name" value="AB_hydrolase_sf"/>
</dbReference>
<dbReference type="Proteomes" id="UP000284395">
    <property type="component" value="Unassembled WGS sequence"/>
</dbReference>
<dbReference type="EMBL" id="RAPF01000004">
    <property type="protein sequence ID" value="RKF21008.1"/>
    <property type="molecule type" value="Genomic_DNA"/>
</dbReference>
<feature type="domain" description="AB hydrolase-1" evidence="2">
    <location>
        <begin position="31"/>
        <end position="268"/>
    </location>
</feature>
<dbReference type="InterPro" id="IPR000073">
    <property type="entry name" value="AB_hydrolase_1"/>
</dbReference>
<comment type="caution">
    <text evidence="3">The sequence shown here is derived from an EMBL/GenBank/DDBJ whole genome shotgun (WGS) entry which is preliminary data.</text>
</comment>
<evidence type="ECO:0000313" key="3">
    <source>
        <dbReference type="EMBL" id="RKF21008.1"/>
    </source>
</evidence>
<gene>
    <name evidence="3" type="ORF">D6851_08645</name>
</gene>
<dbReference type="GO" id="GO:0016787">
    <property type="term" value="F:hydrolase activity"/>
    <property type="evidence" value="ECO:0007669"/>
    <property type="project" value="UniProtKB-KW"/>
</dbReference>
<accession>A0A420EK14</accession>
<evidence type="ECO:0000313" key="4">
    <source>
        <dbReference type="Proteomes" id="UP000284395"/>
    </source>
</evidence>
<dbReference type="InterPro" id="IPR029058">
    <property type="entry name" value="AB_hydrolase_fold"/>
</dbReference>
<proteinExistence type="predicted"/>
<name>A0A420EK14_9SPHN</name>
<dbReference type="PANTHER" id="PTHR43798">
    <property type="entry name" value="MONOACYLGLYCEROL LIPASE"/>
    <property type="match status" value="1"/>
</dbReference>
<protein>
    <submittedName>
        <fullName evidence="3">Alpha/beta hydrolase</fullName>
    </submittedName>
</protein>
<dbReference type="AlphaFoldDB" id="A0A420EK14"/>
<reference evidence="3 4" key="1">
    <citation type="submission" date="2018-09" db="EMBL/GenBank/DDBJ databases">
        <title>Altererythrobacter spongiae sp. nov., isolated from a marine sponge.</title>
        <authorList>
            <person name="Zhuang L."/>
            <person name="Luo L."/>
        </authorList>
    </citation>
    <scope>NUCLEOTIDE SEQUENCE [LARGE SCALE GENOMIC DNA]</scope>
    <source>
        <strain evidence="3 4">HN-Y73</strain>
    </source>
</reference>